<evidence type="ECO:0000259" key="1">
    <source>
        <dbReference type="Pfam" id="PF10536"/>
    </source>
</evidence>
<dbReference type="Pfam" id="PF10536">
    <property type="entry name" value="PMD"/>
    <property type="match status" value="1"/>
</dbReference>
<reference evidence="2" key="1">
    <citation type="journal article" date="2023" name="Science">
        <title>Elucidation of the pathway for biosynthesis of saponin adjuvants from the soapbark tree.</title>
        <authorList>
            <person name="Reed J."/>
            <person name="Orme A."/>
            <person name="El-Demerdash A."/>
            <person name="Owen C."/>
            <person name="Martin L.B.B."/>
            <person name="Misra R.C."/>
            <person name="Kikuchi S."/>
            <person name="Rejzek M."/>
            <person name="Martin A.C."/>
            <person name="Harkess A."/>
            <person name="Leebens-Mack J."/>
            <person name="Louveau T."/>
            <person name="Stephenson M.J."/>
            <person name="Osbourn A."/>
        </authorList>
    </citation>
    <scope>NUCLEOTIDE SEQUENCE</scope>
    <source>
        <strain evidence="2">S10</strain>
    </source>
</reference>
<name>A0AAD7PW74_QUISA</name>
<feature type="domain" description="Aminotransferase-like plant mobile" evidence="1">
    <location>
        <begin position="232"/>
        <end position="457"/>
    </location>
</feature>
<evidence type="ECO:0000313" key="3">
    <source>
        <dbReference type="Proteomes" id="UP001163823"/>
    </source>
</evidence>
<dbReference type="InterPro" id="IPR019557">
    <property type="entry name" value="AminoTfrase-like_pln_mobile"/>
</dbReference>
<dbReference type="Proteomes" id="UP001163823">
    <property type="component" value="Chromosome 5"/>
</dbReference>
<dbReference type="PANTHER" id="PTHR46033">
    <property type="entry name" value="PROTEIN MAIN-LIKE 2"/>
    <property type="match status" value="1"/>
</dbReference>
<organism evidence="2 3">
    <name type="scientific">Quillaja saponaria</name>
    <name type="common">Soap bark tree</name>
    <dbReference type="NCBI Taxonomy" id="32244"/>
    <lineage>
        <taxon>Eukaryota</taxon>
        <taxon>Viridiplantae</taxon>
        <taxon>Streptophyta</taxon>
        <taxon>Embryophyta</taxon>
        <taxon>Tracheophyta</taxon>
        <taxon>Spermatophyta</taxon>
        <taxon>Magnoliopsida</taxon>
        <taxon>eudicotyledons</taxon>
        <taxon>Gunneridae</taxon>
        <taxon>Pentapetalae</taxon>
        <taxon>rosids</taxon>
        <taxon>fabids</taxon>
        <taxon>Fabales</taxon>
        <taxon>Quillajaceae</taxon>
        <taxon>Quillaja</taxon>
    </lineage>
</organism>
<dbReference type="KEGG" id="qsa:O6P43_013047"/>
<dbReference type="EMBL" id="JARAOO010000005">
    <property type="protein sequence ID" value="KAJ7969030.1"/>
    <property type="molecule type" value="Genomic_DNA"/>
</dbReference>
<proteinExistence type="predicted"/>
<dbReference type="InterPro" id="IPR044824">
    <property type="entry name" value="MAIN-like"/>
</dbReference>
<protein>
    <submittedName>
        <fullName evidence="2">Serine/threonine-protein phosphatase 7 long form-like</fullName>
    </submittedName>
</protein>
<comment type="caution">
    <text evidence="2">The sequence shown here is derived from an EMBL/GenBank/DDBJ whole genome shotgun (WGS) entry which is preliminary data.</text>
</comment>
<gene>
    <name evidence="2" type="ORF">O6P43_013047</name>
</gene>
<evidence type="ECO:0000313" key="2">
    <source>
        <dbReference type="EMBL" id="KAJ7969030.1"/>
    </source>
</evidence>
<dbReference type="PANTHER" id="PTHR46033:SF8">
    <property type="entry name" value="PROTEIN MAINTENANCE OF MERISTEMS-LIKE"/>
    <property type="match status" value="1"/>
</dbReference>
<keyword evidence="3" id="KW-1185">Reference proteome</keyword>
<sequence>MEEIGIMCYINGEMRTGSNGLEYDSGPVKCIRVPKLSREASASLRLHSPINYSEAPGEDIGDGQYIPDLNVDPHFNIEVDDNDIIEAPEKDLFFEYVPNLFYTDVNIARACAVNPVIVPNAQWELHNEFYNGMLFSTKAELKNTIKYWHIMNHVAFIVIESKNDTWDIRFMDPVTPVDVSVLRLHDSHRSVRVFTDHESEAHVLRCRRREAVFGQEILNNINNINPRVLEYMTMAVERWRPETHTFRLPHSEATITLQDVSILFGLPVDGEPVSGLVGADVATECKRLLGLMPPTTAVKGNTLKMSWLGLTFQNFPADGDDITAQRYARAYILQLMGGLLFTSKTSTHVHICFLSLLENLYVVGQYSWGSVSLAWLYREMCHATHLDASEITRPLILLQVWAWERLPFLVPRRETDIPWDNLCPLGVRWRVKFKVTQIGHNVVSWYREMLDRMSADQLLPILLIRYHRHHCHHNVADAVELMSLDRRISYGRVDADVRLSDVYIPSPAHMSPPPYMASSSSMYHQLMPGLCTAIKRGF</sequence>
<dbReference type="AlphaFoldDB" id="A0AAD7PW74"/>
<accession>A0AAD7PW74</accession>
<dbReference type="GO" id="GO:0010073">
    <property type="term" value="P:meristem maintenance"/>
    <property type="evidence" value="ECO:0007669"/>
    <property type="project" value="InterPro"/>
</dbReference>